<evidence type="ECO:0000313" key="2">
    <source>
        <dbReference type="EMBL" id="CAI5763894.1"/>
    </source>
</evidence>
<name>A0AA35JRF3_9SAUR</name>
<sequence>MANQMPVRSPQTGSAGKETEEGGGLMGVAKLEWEMLFLHNVMGALSGFRAGNKSCRPVRSHLSGSLWQSKNFLQVIRQASFCILERRLFSPPPPLKSPVCPR</sequence>
<proteinExistence type="predicted"/>
<evidence type="ECO:0000313" key="3">
    <source>
        <dbReference type="Proteomes" id="UP001178461"/>
    </source>
</evidence>
<feature type="region of interest" description="Disordered" evidence="1">
    <location>
        <begin position="1"/>
        <end position="22"/>
    </location>
</feature>
<keyword evidence="3" id="KW-1185">Reference proteome</keyword>
<reference evidence="2" key="1">
    <citation type="submission" date="2022-12" db="EMBL/GenBank/DDBJ databases">
        <authorList>
            <person name="Alioto T."/>
            <person name="Alioto T."/>
            <person name="Gomez Garrido J."/>
        </authorList>
    </citation>
    <scope>NUCLEOTIDE SEQUENCE</scope>
</reference>
<dbReference type="EMBL" id="OX395126">
    <property type="protein sequence ID" value="CAI5763894.1"/>
    <property type="molecule type" value="Genomic_DNA"/>
</dbReference>
<evidence type="ECO:0000256" key="1">
    <source>
        <dbReference type="SAM" id="MobiDB-lite"/>
    </source>
</evidence>
<dbReference type="AlphaFoldDB" id="A0AA35JRF3"/>
<dbReference type="Proteomes" id="UP001178461">
    <property type="component" value="Chromosome 1"/>
</dbReference>
<accession>A0AA35JRF3</accession>
<gene>
    <name evidence="2" type="ORF">PODLI_1B012586</name>
</gene>
<protein>
    <submittedName>
        <fullName evidence="2">Uncharacterized protein</fullName>
    </submittedName>
</protein>
<organism evidence="2 3">
    <name type="scientific">Podarcis lilfordi</name>
    <name type="common">Lilford's wall lizard</name>
    <dbReference type="NCBI Taxonomy" id="74358"/>
    <lineage>
        <taxon>Eukaryota</taxon>
        <taxon>Metazoa</taxon>
        <taxon>Chordata</taxon>
        <taxon>Craniata</taxon>
        <taxon>Vertebrata</taxon>
        <taxon>Euteleostomi</taxon>
        <taxon>Lepidosauria</taxon>
        <taxon>Squamata</taxon>
        <taxon>Bifurcata</taxon>
        <taxon>Unidentata</taxon>
        <taxon>Episquamata</taxon>
        <taxon>Laterata</taxon>
        <taxon>Lacertibaenia</taxon>
        <taxon>Lacertidae</taxon>
        <taxon>Podarcis</taxon>
    </lineage>
</organism>